<keyword evidence="3" id="KW-1185">Reference proteome</keyword>
<gene>
    <name evidence="2" type="ORF">IV203_018803</name>
</gene>
<dbReference type="PANTHER" id="PTHR12847">
    <property type="entry name" value="ATP-BINDING CASSETTE ABC TRANSPORTER-RELATED"/>
    <property type="match status" value="1"/>
</dbReference>
<evidence type="ECO:0000313" key="2">
    <source>
        <dbReference type="EMBL" id="KAG7372660.1"/>
    </source>
</evidence>
<sequence>MGDFDLGLLDDDDYKVSVLRTKMLGIAECFMYRLPKGSSSPYRAETWPLTKPLQCVSLRIERRGDVLLLIFTYTVDGQKGSKLFALCSIDIVNKNHKLEHYVEAVLDSTRYFVIRVTDEKAGREALIGLGFRDREEAGDFRAALAKYETDIQHGR</sequence>
<protein>
    <submittedName>
        <fullName evidence="2">DUF1681 domain containing protein</fullName>
    </submittedName>
</protein>
<dbReference type="OrthoDB" id="10265489at2759"/>
<dbReference type="Pfam" id="PF07933">
    <property type="entry name" value="DUF1681"/>
    <property type="match status" value="1"/>
</dbReference>
<reference evidence="2" key="1">
    <citation type="journal article" date="2021" name="Sci. Rep.">
        <title>Diploid genomic architecture of Nitzschia inconspicua, an elite biomass production diatom.</title>
        <authorList>
            <person name="Oliver A."/>
            <person name="Podell S."/>
            <person name="Pinowska A."/>
            <person name="Traller J.C."/>
            <person name="Smith S.R."/>
            <person name="McClure R."/>
            <person name="Beliaev A."/>
            <person name="Bohutskyi P."/>
            <person name="Hill E.A."/>
            <person name="Rabines A."/>
            <person name="Zheng H."/>
            <person name="Allen L.Z."/>
            <person name="Kuo A."/>
            <person name="Grigoriev I.V."/>
            <person name="Allen A.E."/>
            <person name="Hazlebeck D."/>
            <person name="Allen E.E."/>
        </authorList>
    </citation>
    <scope>NUCLEOTIDE SEQUENCE</scope>
    <source>
        <strain evidence="2">Hildebrandi</strain>
    </source>
</reference>
<dbReference type="AlphaFoldDB" id="A0A9K3M3J6"/>
<dbReference type="GO" id="GO:0006897">
    <property type="term" value="P:endocytosis"/>
    <property type="evidence" value="ECO:0007669"/>
    <property type="project" value="InterPro"/>
</dbReference>
<accession>A0A9K3M3J6</accession>
<proteinExistence type="predicted"/>
<name>A0A9K3M3J6_9STRA</name>
<reference evidence="2" key="2">
    <citation type="submission" date="2021-04" db="EMBL/GenBank/DDBJ databases">
        <authorList>
            <person name="Podell S."/>
        </authorList>
    </citation>
    <scope>NUCLEOTIDE SEQUENCE</scope>
    <source>
        <strain evidence="2">Hildebrandi</strain>
    </source>
</reference>
<evidence type="ECO:0000259" key="1">
    <source>
        <dbReference type="Pfam" id="PF07933"/>
    </source>
</evidence>
<organism evidence="2 3">
    <name type="scientific">Nitzschia inconspicua</name>
    <dbReference type="NCBI Taxonomy" id="303405"/>
    <lineage>
        <taxon>Eukaryota</taxon>
        <taxon>Sar</taxon>
        <taxon>Stramenopiles</taxon>
        <taxon>Ochrophyta</taxon>
        <taxon>Bacillariophyta</taxon>
        <taxon>Bacillariophyceae</taxon>
        <taxon>Bacillariophycidae</taxon>
        <taxon>Bacillariales</taxon>
        <taxon>Bacillariaceae</taxon>
        <taxon>Nitzschia</taxon>
    </lineage>
</organism>
<dbReference type="InterPro" id="IPR012466">
    <property type="entry name" value="NECAP_PHear"/>
</dbReference>
<dbReference type="PANTHER" id="PTHR12847:SF9">
    <property type="entry name" value="NECAP-LIKE PROTEIN CG9132"/>
    <property type="match status" value="1"/>
</dbReference>
<dbReference type="EMBL" id="JAGRRH010000003">
    <property type="protein sequence ID" value="KAG7372660.1"/>
    <property type="molecule type" value="Genomic_DNA"/>
</dbReference>
<dbReference type="GO" id="GO:0030125">
    <property type="term" value="C:clathrin vesicle coat"/>
    <property type="evidence" value="ECO:0007669"/>
    <property type="project" value="TreeGrafter"/>
</dbReference>
<dbReference type="Proteomes" id="UP000693970">
    <property type="component" value="Unassembled WGS sequence"/>
</dbReference>
<feature type="domain" description="NECAP PHear" evidence="1">
    <location>
        <begin position="24"/>
        <end position="152"/>
    </location>
</feature>
<evidence type="ECO:0000313" key="3">
    <source>
        <dbReference type="Proteomes" id="UP000693970"/>
    </source>
</evidence>
<comment type="caution">
    <text evidence="2">The sequence shown here is derived from an EMBL/GenBank/DDBJ whole genome shotgun (WGS) entry which is preliminary data.</text>
</comment>